<dbReference type="InterPro" id="IPR015421">
    <property type="entry name" value="PyrdxlP-dep_Trfase_major"/>
</dbReference>
<dbReference type="InterPro" id="IPR020578">
    <property type="entry name" value="Aminotrans_V_PyrdxlP_BS"/>
</dbReference>
<sequence length="413" mass="45738">MTNKDTIQSKLNIDTIRKDFPILFREVNGRPLVYLDNAATSQTPRQVINTIVDYYQNLNANIHRGVHTLSQEATDAYEEARRKIQEHFNIAKPHEVIFTSGTTHSINLVATGFTSFLDKDDEVLVSAMEHHSNIVPWQMLCERTGAKLKVIPMTVDGELKMEEYNKLLSQKTKLVFCNHVSNALGTINPIKGIIDAAHGVGATVLIDGAQAAAHIKADLQALDVDFYTVSAHKMCGPTGVGILYGKEEWLNKLPPYQGGGEMIAEVTFEKTTYADLPHKFEAGTPNICGGIAFGAALDYMNAIGFDMITEYEDELVRYATEQLLTIEGLKIYGTAKHKTSVISFNIKGIHPYDIGTILDKLGIAVRTGHHCAQPIMDFYQIPGTVRASFSFYNTKEEVDVLVEGVKKAKSMLL</sequence>
<comment type="cofactor">
    <cofactor evidence="1 7">
        <name>pyridoxal 5'-phosphate</name>
        <dbReference type="ChEBI" id="CHEBI:597326"/>
    </cofactor>
</comment>
<dbReference type="InterPro" id="IPR010970">
    <property type="entry name" value="Cys_dSase_SufS"/>
</dbReference>
<comment type="similarity">
    <text evidence="3 8">Belongs to the class-V pyridoxal-phosphate-dependent aminotransferase family. Csd subfamily.</text>
</comment>
<comment type="function">
    <text evidence="2 8">Catalyzes the removal of elemental sulfur and selenium atoms from L-cysteine, L-cystine, L-selenocysteine, and L-selenocystine to produce L-alanine.</text>
</comment>
<comment type="caution">
    <text evidence="10">The sequence shown here is derived from an EMBL/GenBank/DDBJ whole genome shotgun (WGS) entry which is preliminary data.</text>
</comment>
<evidence type="ECO:0000256" key="7">
    <source>
        <dbReference type="RuleBase" id="RU004504"/>
    </source>
</evidence>
<evidence type="ECO:0000256" key="5">
    <source>
        <dbReference type="ARBA" id="ARBA00022898"/>
    </source>
</evidence>
<dbReference type="Pfam" id="PF00266">
    <property type="entry name" value="Aminotran_5"/>
    <property type="match status" value="1"/>
</dbReference>
<dbReference type="GO" id="GO:0030170">
    <property type="term" value="F:pyridoxal phosphate binding"/>
    <property type="evidence" value="ECO:0007669"/>
    <property type="project" value="UniProtKB-UniRule"/>
</dbReference>
<dbReference type="EC" id="2.8.1.7" evidence="8"/>
<organism evidence="10 11">
    <name type="scientific">Flagellimonas ochracea</name>
    <dbReference type="NCBI Taxonomy" id="2696472"/>
    <lineage>
        <taxon>Bacteria</taxon>
        <taxon>Pseudomonadati</taxon>
        <taxon>Bacteroidota</taxon>
        <taxon>Flavobacteriia</taxon>
        <taxon>Flavobacteriales</taxon>
        <taxon>Flavobacteriaceae</taxon>
        <taxon>Flagellimonas</taxon>
    </lineage>
</organism>
<evidence type="ECO:0000259" key="9">
    <source>
        <dbReference type="Pfam" id="PF00266"/>
    </source>
</evidence>
<dbReference type="SUPFAM" id="SSF53383">
    <property type="entry name" value="PLP-dependent transferases"/>
    <property type="match status" value="1"/>
</dbReference>
<keyword evidence="11" id="KW-1185">Reference proteome</keyword>
<protein>
    <recommendedName>
        <fullName evidence="8">Cysteine desulfurase</fullName>
        <ecNumber evidence="8">2.8.1.7</ecNumber>
    </recommendedName>
</protein>
<dbReference type="RefSeq" id="WP_313790409.1">
    <property type="nucleotide sequence ID" value="NZ_JAAABI010000002.1"/>
</dbReference>
<feature type="domain" description="Aminotransferase class V" evidence="9">
    <location>
        <begin position="33"/>
        <end position="401"/>
    </location>
</feature>
<evidence type="ECO:0000256" key="6">
    <source>
        <dbReference type="ARBA" id="ARBA00050776"/>
    </source>
</evidence>
<evidence type="ECO:0000256" key="1">
    <source>
        <dbReference type="ARBA" id="ARBA00001933"/>
    </source>
</evidence>
<evidence type="ECO:0000313" key="10">
    <source>
        <dbReference type="EMBL" id="NAY91552.1"/>
    </source>
</evidence>
<dbReference type="Proteomes" id="UP000667650">
    <property type="component" value="Unassembled WGS sequence"/>
</dbReference>
<proteinExistence type="inferred from homology"/>
<gene>
    <name evidence="10" type="primary">sufS</name>
    <name evidence="10" type="ORF">GTQ34_06455</name>
</gene>
<dbReference type="PROSITE" id="PS00595">
    <property type="entry name" value="AA_TRANSFER_CLASS_5"/>
    <property type="match status" value="1"/>
</dbReference>
<dbReference type="Gene3D" id="3.90.1150.10">
    <property type="entry name" value="Aspartate Aminotransferase, domain 1"/>
    <property type="match status" value="1"/>
</dbReference>
<dbReference type="PANTHER" id="PTHR43586">
    <property type="entry name" value="CYSTEINE DESULFURASE"/>
    <property type="match status" value="1"/>
</dbReference>
<comment type="catalytic activity">
    <reaction evidence="6 8">
        <text>(sulfur carrier)-H + L-cysteine = (sulfur carrier)-SH + L-alanine</text>
        <dbReference type="Rhea" id="RHEA:43892"/>
        <dbReference type="Rhea" id="RHEA-COMP:14737"/>
        <dbReference type="Rhea" id="RHEA-COMP:14739"/>
        <dbReference type="ChEBI" id="CHEBI:29917"/>
        <dbReference type="ChEBI" id="CHEBI:35235"/>
        <dbReference type="ChEBI" id="CHEBI:57972"/>
        <dbReference type="ChEBI" id="CHEBI:64428"/>
        <dbReference type="EC" id="2.8.1.7"/>
    </reaction>
</comment>
<evidence type="ECO:0000256" key="4">
    <source>
        <dbReference type="ARBA" id="ARBA00022679"/>
    </source>
</evidence>
<dbReference type="InterPro" id="IPR015422">
    <property type="entry name" value="PyrdxlP-dep_Trfase_small"/>
</dbReference>
<reference evidence="10" key="1">
    <citation type="submission" date="2020-01" db="EMBL/GenBank/DDBJ databases">
        <title>Muricauda ochracea sp. nov., isolated from a tidal flat of Garorim bay in Korea.</title>
        <authorList>
            <person name="Kim D."/>
            <person name="Yoo Y."/>
            <person name="Kim J.-J."/>
        </authorList>
    </citation>
    <scope>NUCLEOTIDE SEQUENCE</scope>
    <source>
        <strain evidence="10">JGD-17</strain>
    </source>
</reference>
<dbReference type="InterPro" id="IPR016454">
    <property type="entry name" value="Cysteine_dSase"/>
</dbReference>
<accession>A0A964WX69</accession>
<keyword evidence="5 8" id="KW-0663">Pyridoxal phosphate</keyword>
<dbReference type="EMBL" id="JAAABI010000002">
    <property type="protein sequence ID" value="NAY91552.1"/>
    <property type="molecule type" value="Genomic_DNA"/>
</dbReference>
<dbReference type="NCBIfam" id="TIGR01979">
    <property type="entry name" value="sufS"/>
    <property type="match status" value="1"/>
</dbReference>
<evidence type="ECO:0000256" key="8">
    <source>
        <dbReference type="RuleBase" id="RU004506"/>
    </source>
</evidence>
<dbReference type="PANTHER" id="PTHR43586:SF8">
    <property type="entry name" value="CYSTEINE DESULFURASE 1, CHLOROPLASTIC"/>
    <property type="match status" value="1"/>
</dbReference>
<evidence type="ECO:0000313" key="11">
    <source>
        <dbReference type="Proteomes" id="UP000667650"/>
    </source>
</evidence>
<dbReference type="AlphaFoldDB" id="A0A964WX69"/>
<dbReference type="CDD" id="cd06453">
    <property type="entry name" value="SufS_like"/>
    <property type="match status" value="1"/>
</dbReference>
<dbReference type="Gene3D" id="3.40.640.10">
    <property type="entry name" value="Type I PLP-dependent aspartate aminotransferase-like (Major domain)"/>
    <property type="match status" value="1"/>
</dbReference>
<keyword evidence="4 8" id="KW-0808">Transferase</keyword>
<dbReference type="InterPro" id="IPR000192">
    <property type="entry name" value="Aminotrans_V_dom"/>
</dbReference>
<name>A0A964WX69_9FLAO</name>
<dbReference type="InterPro" id="IPR015424">
    <property type="entry name" value="PyrdxlP-dep_Trfase"/>
</dbReference>
<dbReference type="GO" id="GO:0006534">
    <property type="term" value="P:cysteine metabolic process"/>
    <property type="evidence" value="ECO:0007669"/>
    <property type="project" value="UniProtKB-UniRule"/>
</dbReference>
<evidence type="ECO:0000256" key="2">
    <source>
        <dbReference type="ARBA" id="ARBA00002824"/>
    </source>
</evidence>
<evidence type="ECO:0000256" key="3">
    <source>
        <dbReference type="ARBA" id="ARBA00010447"/>
    </source>
</evidence>
<dbReference type="PIRSF" id="PIRSF005572">
    <property type="entry name" value="NifS"/>
    <property type="match status" value="1"/>
</dbReference>
<dbReference type="GO" id="GO:0031071">
    <property type="term" value="F:cysteine desulfurase activity"/>
    <property type="evidence" value="ECO:0007669"/>
    <property type="project" value="UniProtKB-UniRule"/>
</dbReference>